<dbReference type="EMBL" id="FNUJ01000019">
    <property type="protein sequence ID" value="SEF38191.1"/>
    <property type="molecule type" value="Genomic_DNA"/>
</dbReference>
<evidence type="ECO:0000313" key="1">
    <source>
        <dbReference type="EMBL" id="SEF38191.1"/>
    </source>
</evidence>
<organism evidence="1 2">
    <name type="scientific">Amycolatopsis pretoriensis</name>
    <dbReference type="NCBI Taxonomy" id="218821"/>
    <lineage>
        <taxon>Bacteria</taxon>
        <taxon>Bacillati</taxon>
        <taxon>Actinomycetota</taxon>
        <taxon>Actinomycetes</taxon>
        <taxon>Pseudonocardiales</taxon>
        <taxon>Pseudonocardiaceae</taxon>
        <taxon>Amycolatopsis</taxon>
    </lineage>
</organism>
<dbReference type="STRING" id="218821.SAMN05421837_11925"/>
<dbReference type="OrthoDB" id="3436761at2"/>
<gene>
    <name evidence="1" type="ORF">SAMN05421837_11925</name>
</gene>
<name>A0A1H5RKZ2_9PSEU</name>
<keyword evidence="2" id="KW-1185">Reference proteome</keyword>
<accession>A0A1H5RKZ2</accession>
<reference evidence="2" key="1">
    <citation type="submission" date="2016-10" db="EMBL/GenBank/DDBJ databases">
        <authorList>
            <person name="Varghese N."/>
            <person name="Submissions S."/>
        </authorList>
    </citation>
    <scope>NUCLEOTIDE SEQUENCE [LARGE SCALE GENOMIC DNA]</scope>
    <source>
        <strain evidence="2">DSM 44654</strain>
    </source>
</reference>
<evidence type="ECO:0000313" key="2">
    <source>
        <dbReference type="Proteomes" id="UP000198878"/>
    </source>
</evidence>
<dbReference type="AlphaFoldDB" id="A0A1H5RKZ2"/>
<dbReference type="Proteomes" id="UP000198878">
    <property type="component" value="Unassembled WGS sequence"/>
</dbReference>
<proteinExistence type="predicted"/>
<protein>
    <submittedName>
        <fullName evidence="1">Uncharacterized protein</fullName>
    </submittedName>
</protein>
<dbReference type="RefSeq" id="WP_086675860.1">
    <property type="nucleotide sequence ID" value="NZ_FNUJ01000019.1"/>
</dbReference>
<sequence length="119" mass="11775">MPALTRVLGAVTAAYSVTIIAAPRVLAKPCGLTTPAGGVTAAVRTLTAGIGARDAAIGLAMVFAPPGKPLQVALAARVASDAADAVVFGTSLPDRSARKKVAAFATTWAALCAASALFR</sequence>